<dbReference type="FunFam" id="3.40.190.90:FF:000001">
    <property type="entry name" value="Fructose-1,6-bisphosphatase"/>
    <property type="match status" value="1"/>
</dbReference>
<comment type="cofactor">
    <cofactor evidence="9">
        <name>Mn(2+)</name>
        <dbReference type="ChEBI" id="CHEBI:29035"/>
    </cofactor>
</comment>
<name>A0A1I5PQX5_9PSEU</name>
<feature type="binding site" evidence="10">
    <location>
        <begin position="203"/>
        <end position="205"/>
    </location>
    <ligand>
        <name>substrate</name>
    </ligand>
</feature>
<evidence type="ECO:0000256" key="10">
    <source>
        <dbReference type="PIRSR" id="PIRSR004532-2"/>
    </source>
</evidence>
<dbReference type="PIRSF" id="PIRSF004532">
    <property type="entry name" value="GlpX"/>
    <property type="match status" value="1"/>
</dbReference>
<dbReference type="SUPFAM" id="SSF56655">
    <property type="entry name" value="Carbohydrate phosphatase"/>
    <property type="match status" value="1"/>
</dbReference>
<evidence type="ECO:0000256" key="9">
    <source>
        <dbReference type="PIRSR" id="PIRSR004532-1"/>
    </source>
</evidence>
<dbReference type="InterPro" id="IPR004464">
    <property type="entry name" value="FBPase_class-2/SBPase"/>
</dbReference>
<comment type="catalytic activity">
    <reaction evidence="1">
        <text>beta-D-fructose 1,6-bisphosphate + H2O = beta-D-fructose 6-phosphate + phosphate</text>
        <dbReference type="Rhea" id="RHEA:11064"/>
        <dbReference type="ChEBI" id="CHEBI:15377"/>
        <dbReference type="ChEBI" id="CHEBI:32966"/>
        <dbReference type="ChEBI" id="CHEBI:43474"/>
        <dbReference type="ChEBI" id="CHEBI:57634"/>
        <dbReference type="EC" id="3.1.3.11"/>
    </reaction>
</comment>
<evidence type="ECO:0000256" key="5">
    <source>
        <dbReference type="ARBA" id="ARBA00022801"/>
    </source>
</evidence>
<dbReference type="Gene3D" id="3.40.190.90">
    <property type="match status" value="1"/>
</dbReference>
<keyword evidence="6 9" id="KW-0464">Manganese</keyword>
<keyword evidence="7 8" id="KW-0119">Carbohydrate metabolism</keyword>
<evidence type="ECO:0000256" key="8">
    <source>
        <dbReference type="PIRNR" id="PIRNR004532"/>
    </source>
</evidence>
<comment type="similarity">
    <text evidence="3 8">Belongs to the FBPase class 2 family.</text>
</comment>
<dbReference type="GO" id="GO:0042132">
    <property type="term" value="F:fructose 1,6-bisphosphate 1-phosphatase activity"/>
    <property type="evidence" value="ECO:0007669"/>
    <property type="project" value="UniProtKB-EC"/>
</dbReference>
<dbReference type="NCBIfam" id="TIGR00330">
    <property type="entry name" value="glpX"/>
    <property type="match status" value="1"/>
</dbReference>
<evidence type="ECO:0000256" key="4">
    <source>
        <dbReference type="ARBA" id="ARBA00022723"/>
    </source>
</evidence>
<dbReference type="CDD" id="cd01516">
    <property type="entry name" value="FBPase_glpX"/>
    <property type="match status" value="1"/>
</dbReference>
<dbReference type="GO" id="GO:0046872">
    <property type="term" value="F:metal ion binding"/>
    <property type="evidence" value="ECO:0007669"/>
    <property type="project" value="UniProtKB-KW"/>
</dbReference>
<organism evidence="11 12">
    <name type="scientific">Amycolatopsis arida</name>
    <dbReference type="NCBI Taxonomy" id="587909"/>
    <lineage>
        <taxon>Bacteria</taxon>
        <taxon>Bacillati</taxon>
        <taxon>Actinomycetota</taxon>
        <taxon>Actinomycetes</taxon>
        <taxon>Pseudonocardiales</taxon>
        <taxon>Pseudonocardiaceae</taxon>
        <taxon>Amycolatopsis</taxon>
    </lineage>
</organism>
<dbReference type="STRING" id="587909.SAMN05421810_102369"/>
<proteinExistence type="inferred from homology"/>
<evidence type="ECO:0000256" key="3">
    <source>
        <dbReference type="ARBA" id="ARBA00008989"/>
    </source>
</evidence>
<dbReference type="Pfam" id="PF03320">
    <property type="entry name" value="FBPase_glpX"/>
    <property type="match status" value="1"/>
</dbReference>
<dbReference type="GO" id="GO:0006094">
    <property type="term" value="P:gluconeogenesis"/>
    <property type="evidence" value="ECO:0007669"/>
    <property type="project" value="UniProtKB-UniPathway"/>
</dbReference>
<dbReference type="Gene3D" id="3.30.540.10">
    <property type="entry name" value="Fructose-1,6-Bisphosphatase, subunit A, domain 1"/>
    <property type="match status" value="1"/>
</dbReference>
<evidence type="ECO:0000256" key="2">
    <source>
        <dbReference type="ARBA" id="ARBA00004742"/>
    </source>
</evidence>
<dbReference type="OrthoDB" id="9779353at2"/>
<evidence type="ECO:0000256" key="6">
    <source>
        <dbReference type="ARBA" id="ARBA00023211"/>
    </source>
</evidence>
<dbReference type="UniPathway" id="UPA00138"/>
<feature type="binding site" evidence="9">
    <location>
        <position position="49"/>
    </location>
    <ligand>
        <name>Mn(2+)</name>
        <dbReference type="ChEBI" id="CHEBI:29035"/>
        <label>1</label>
    </ligand>
</feature>
<feature type="binding site" evidence="10">
    <location>
        <position position="227"/>
    </location>
    <ligand>
        <name>substrate</name>
    </ligand>
</feature>
<feature type="binding site" evidence="9">
    <location>
        <position position="104"/>
    </location>
    <ligand>
        <name>Mn(2+)</name>
        <dbReference type="ChEBI" id="CHEBI:29035"/>
        <label>2</label>
    </ligand>
</feature>
<keyword evidence="12" id="KW-1185">Reference proteome</keyword>
<dbReference type="PANTHER" id="PTHR30447:SF0">
    <property type="entry name" value="FRUCTOSE-1,6-BISPHOSPHATASE 1 CLASS 2-RELATED"/>
    <property type="match status" value="1"/>
</dbReference>
<dbReference type="PANTHER" id="PTHR30447">
    <property type="entry name" value="FRUCTOSE-1,6-BISPHOSPHATASE CLASS 2"/>
    <property type="match status" value="1"/>
</dbReference>
<feature type="binding site" evidence="9">
    <location>
        <position position="230"/>
    </location>
    <ligand>
        <name>Mn(2+)</name>
        <dbReference type="ChEBI" id="CHEBI:29035"/>
        <label>2</label>
    </ligand>
</feature>
<reference evidence="12" key="1">
    <citation type="submission" date="2016-10" db="EMBL/GenBank/DDBJ databases">
        <authorList>
            <person name="Varghese N."/>
            <person name="Submissions S."/>
        </authorList>
    </citation>
    <scope>NUCLEOTIDE SEQUENCE [LARGE SCALE GENOMIC DNA]</scope>
    <source>
        <strain evidence="12">CGMCC 4.5579</strain>
    </source>
</reference>
<feature type="binding site" evidence="10">
    <location>
        <position position="136"/>
    </location>
    <ligand>
        <name>substrate</name>
    </ligand>
</feature>
<evidence type="ECO:0000313" key="12">
    <source>
        <dbReference type="Proteomes" id="UP000198727"/>
    </source>
</evidence>
<keyword evidence="5" id="KW-0378">Hydrolase</keyword>
<feature type="binding site" evidence="10">
    <location>
        <begin position="104"/>
        <end position="106"/>
    </location>
    <ligand>
        <name>substrate</name>
    </ligand>
</feature>
<sequence>MTTAVQSTGPSRRREAPDRNLAMELVRVTEAAAMAAGRWVGKGDKNGGDGAAVDAMRQLIGTVSMRGVVVIGEGEKDEAPMLYNGEEVGNGDGPDCDVAVDPIDGTTLMSKGMPNALAVLAVAERGAMFDPSAVFYMEKLAVGPEAAGTVDLSAPVAENIRRVARAKHSSVSDVTVCILDRPRHDRLVKEVREAGARIRFISDGDVAGAIAAARPTTGVDLLLGIGGTPEGIIAACAMKCLGGELQGRLWPKDDAEREKALAAGHDLDRVLTTDDLVRGDNVFFCATGVTDGDLLRGVHYRAGGATTQSIVMRSKSGTVRLIDGYHRLEKLRAYASVDFDGQLDDDVVPPLP</sequence>
<gene>
    <name evidence="11" type="ORF">SAMN05421810_102369</name>
</gene>
<dbReference type="RefSeq" id="WP_092529144.1">
    <property type="nucleotide sequence ID" value="NZ_FOWW01000002.1"/>
</dbReference>
<dbReference type="GO" id="GO:0030388">
    <property type="term" value="P:fructose 1,6-bisphosphate metabolic process"/>
    <property type="evidence" value="ECO:0007669"/>
    <property type="project" value="TreeGrafter"/>
</dbReference>
<dbReference type="GO" id="GO:0005829">
    <property type="term" value="C:cytosol"/>
    <property type="evidence" value="ECO:0007669"/>
    <property type="project" value="TreeGrafter"/>
</dbReference>
<dbReference type="AlphaFoldDB" id="A0A1I5PQX5"/>
<protein>
    <recommendedName>
        <fullName evidence="8">Fructose-1,6-bisphosphatase</fullName>
    </recommendedName>
</protein>
<dbReference type="GO" id="GO:0006071">
    <property type="term" value="P:glycerol metabolic process"/>
    <property type="evidence" value="ECO:0007669"/>
    <property type="project" value="InterPro"/>
</dbReference>
<feature type="binding site" evidence="9">
    <location>
        <position position="101"/>
    </location>
    <ligand>
        <name>Mn(2+)</name>
        <dbReference type="ChEBI" id="CHEBI:29035"/>
        <label>2</label>
    </ligand>
</feature>
<keyword evidence="4 9" id="KW-0479">Metal-binding</keyword>
<feature type="binding site" evidence="10">
    <location>
        <begin position="181"/>
        <end position="183"/>
    </location>
    <ligand>
        <name>substrate</name>
    </ligand>
</feature>
<feature type="binding site" evidence="9">
    <location>
        <position position="73"/>
    </location>
    <ligand>
        <name>Mn(2+)</name>
        <dbReference type="ChEBI" id="CHEBI:29035"/>
        <label>1</label>
    </ligand>
</feature>
<accession>A0A1I5PQX5</accession>
<comment type="pathway">
    <text evidence="2">Carbohydrate biosynthesis; gluconeogenesis.</text>
</comment>
<evidence type="ECO:0000256" key="7">
    <source>
        <dbReference type="ARBA" id="ARBA00023277"/>
    </source>
</evidence>
<evidence type="ECO:0000256" key="1">
    <source>
        <dbReference type="ARBA" id="ARBA00001273"/>
    </source>
</evidence>
<dbReference type="Proteomes" id="UP000198727">
    <property type="component" value="Unassembled WGS sequence"/>
</dbReference>
<evidence type="ECO:0000313" key="11">
    <source>
        <dbReference type="EMBL" id="SFP36433.1"/>
    </source>
</evidence>
<dbReference type="EMBL" id="FOWW01000002">
    <property type="protein sequence ID" value="SFP36433.1"/>
    <property type="molecule type" value="Genomic_DNA"/>
</dbReference>